<protein>
    <recommendedName>
        <fullName evidence="4">Secreted protein</fullName>
    </recommendedName>
</protein>
<feature type="chain" id="PRO_5040325075" description="Secreted protein" evidence="1">
    <location>
        <begin position="26"/>
        <end position="134"/>
    </location>
</feature>
<feature type="signal peptide" evidence="1">
    <location>
        <begin position="1"/>
        <end position="25"/>
    </location>
</feature>
<evidence type="ECO:0000256" key="1">
    <source>
        <dbReference type="SAM" id="SignalP"/>
    </source>
</evidence>
<name>A0A9P6CBT6_9AGAR</name>
<dbReference type="EMBL" id="MU150687">
    <property type="protein sequence ID" value="KAF9455424.1"/>
    <property type="molecule type" value="Genomic_DNA"/>
</dbReference>
<evidence type="ECO:0000313" key="2">
    <source>
        <dbReference type="EMBL" id="KAF9455424.1"/>
    </source>
</evidence>
<gene>
    <name evidence="2" type="ORF">BDZ94DRAFT_1278186</name>
</gene>
<reference evidence="2" key="1">
    <citation type="submission" date="2020-11" db="EMBL/GenBank/DDBJ databases">
        <authorList>
            <consortium name="DOE Joint Genome Institute"/>
            <person name="Ahrendt S."/>
            <person name="Riley R."/>
            <person name="Andreopoulos W."/>
            <person name="Labutti K."/>
            <person name="Pangilinan J."/>
            <person name="Ruiz-Duenas F.J."/>
            <person name="Barrasa J.M."/>
            <person name="Sanchez-Garcia M."/>
            <person name="Camarero S."/>
            <person name="Miyauchi S."/>
            <person name="Serrano A."/>
            <person name="Linde D."/>
            <person name="Babiker R."/>
            <person name="Drula E."/>
            <person name="Ayuso-Fernandez I."/>
            <person name="Pacheco R."/>
            <person name="Padilla G."/>
            <person name="Ferreira P."/>
            <person name="Barriuso J."/>
            <person name="Kellner H."/>
            <person name="Castanera R."/>
            <person name="Alfaro M."/>
            <person name="Ramirez L."/>
            <person name="Pisabarro A.G."/>
            <person name="Kuo A."/>
            <person name="Tritt A."/>
            <person name="Lipzen A."/>
            <person name="He G."/>
            <person name="Yan M."/>
            <person name="Ng V."/>
            <person name="Cullen D."/>
            <person name="Martin F."/>
            <person name="Rosso M.-N."/>
            <person name="Henrissat B."/>
            <person name="Hibbett D."/>
            <person name="Martinez A.T."/>
            <person name="Grigoriev I.V."/>
        </authorList>
    </citation>
    <scope>NUCLEOTIDE SEQUENCE</scope>
    <source>
        <strain evidence="2">CBS 247.69</strain>
    </source>
</reference>
<keyword evidence="3" id="KW-1185">Reference proteome</keyword>
<dbReference type="Proteomes" id="UP000807353">
    <property type="component" value="Unassembled WGS sequence"/>
</dbReference>
<organism evidence="2 3">
    <name type="scientific">Collybia nuda</name>
    <dbReference type="NCBI Taxonomy" id="64659"/>
    <lineage>
        <taxon>Eukaryota</taxon>
        <taxon>Fungi</taxon>
        <taxon>Dikarya</taxon>
        <taxon>Basidiomycota</taxon>
        <taxon>Agaricomycotina</taxon>
        <taxon>Agaricomycetes</taxon>
        <taxon>Agaricomycetidae</taxon>
        <taxon>Agaricales</taxon>
        <taxon>Tricholomatineae</taxon>
        <taxon>Clitocybaceae</taxon>
        <taxon>Collybia</taxon>
    </lineage>
</organism>
<keyword evidence="1" id="KW-0732">Signal</keyword>
<sequence length="134" mass="15002">MGACGQGLCSRILILFTSRCALVAGLPMSTFHHELAHGTFRDRFLIYTSLPELFPSFSTLEITQLTNDGLHLTDLYATHICLVIRVRVAFTKFPTFSTIPTVTRAVYEKSFTVVFFGFHCSAKTTTSDFSQLRP</sequence>
<comment type="caution">
    <text evidence="2">The sequence shown here is derived from an EMBL/GenBank/DDBJ whole genome shotgun (WGS) entry which is preliminary data.</text>
</comment>
<dbReference type="AlphaFoldDB" id="A0A9P6CBT6"/>
<proteinExistence type="predicted"/>
<accession>A0A9P6CBT6</accession>
<evidence type="ECO:0000313" key="3">
    <source>
        <dbReference type="Proteomes" id="UP000807353"/>
    </source>
</evidence>
<evidence type="ECO:0008006" key="4">
    <source>
        <dbReference type="Google" id="ProtNLM"/>
    </source>
</evidence>